<name>A0A1Z4VLK3_9GAMM</name>
<organism evidence="1 2">
    <name type="scientific">Thiohalobacter thiocyanaticus</name>
    <dbReference type="NCBI Taxonomy" id="585455"/>
    <lineage>
        <taxon>Bacteria</taxon>
        <taxon>Pseudomonadati</taxon>
        <taxon>Pseudomonadota</taxon>
        <taxon>Gammaproteobacteria</taxon>
        <taxon>Thiohalobacterales</taxon>
        <taxon>Thiohalobacteraceae</taxon>
        <taxon>Thiohalobacter</taxon>
    </lineage>
</organism>
<evidence type="ECO:0000313" key="2">
    <source>
        <dbReference type="Proteomes" id="UP000218765"/>
    </source>
</evidence>
<protein>
    <submittedName>
        <fullName evidence="1">Uncharacterized protein</fullName>
    </submittedName>
</protein>
<keyword evidence="2" id="KW-1185">Reference proteome</keyword>
<dbReference type="AlphaFoldDB" id="A0A1Z4VLK3"/>
<dbReference type="KEGG" id="ttc:FOKN1_0066"/>
<evidence type="ECO:0000313" key="1">
    <source>
        <dbReference type="EMBL" id="BAZ92471.1"/>
    </source>
</evidence>
<dbReference type="RefSeq" id="WP_096363615.1">
    <property type="nucleotide sequence ID" value="NZ_AP018052.1"/>
</dbReference>
<dbReference type="Proteomes" id="UP000218765">
    <property type="component" value="Chromosome"/>
</dbReference>
<reference evidence="1 2" key="1">
    <citation type="submission" date="2017-05" db="EMBL/GenBank/DDBJ databases">
        <title>Thiocyanate degradation by Thiohalobacter thiocyanaticus FOKN1.</title>
        <authorList>
            <person name="Oshiki M."/>
            <person name="Fukushima T."/>
            <person name="Kawano S."/>
            <person name="Nakagawa J."/>
        </authorList>
    </citation>
    <scope>NUCLEOTIDE SEQUENCE [LARGE SCALE GENOMIC DNA]</scope>
    <source>
        <strain evidence="1 2">FOKN1</strain>
    </source>
</reference>
<dbReference type="OrthoDB" id="5294130at2"/>
<proteinExistence type="predicted"/>
<sequence>MRHSTRDQQMRQRIAQEAARLIATEGVRDYGAAKRKAAERLGAPDTRNMPRNTEIEAELVSYQSLFQRDEQPLHLQALRRAAVQAMSFFARFRPRLTGSVLSGTADKHSDVNLHLFAATPEEVFLYLMENQLPFEEGQRRFRFGRDEQHTVPVVRFMAGEVPIEAAIFPEEGIRQPPRSPIDSRPMERAGLARVEALLEESEPVES</sequence>
<gene>
    <name evidence="1" type="ORF">FOKN1_0066</name>
</gene>
<dbReference type="EMBL" id="AP018052">
    <property type="protein sequence ID" value="BAZ92471.1"/>
    <property type="molecule type" value="Genomic_DNA"/>
</dbReference>
<accession>A0A1Z4VLK3</accession>